<gene>
    <name evidence="2" type="ORF">IPOD504_LOCUS4096</name>
</gene>
<dbReference type="Proteomes" id="UP000837857">
    <property type="component" value="Chromosome 15"/>
</dbReference>
<organism evidence="2 3">
    <name type="scientific">Iphiclides podalirius</name>
    <name type="common">scarce swallowtail</name>
    <dbReference type="NCBI Taxonomy" id="110791"/>
    <lineage>
        <taxon>Eukaryota</taxon>
        <taxon>Metazoa</taxon>
        <taxon>Ecdysozoa</taxon>
        <taxon>Arthropoda</taxon>
        <taxon>Hexapoda</taxon>
        <taxon>Insecta</taxon>
        <taxon>Pterygota</taxon>
        <taxon>Neoptera</taxon>
        <taxon>Endopterygota</taxon>
        <taxon>Lepidoptera</taxon>
        <taxon>Glossata</taxon>
        <taxon>Ditrysia</taxon>
        <taxon>Papilionoidea</taxon>
        <taxon>Papilionidae</taxon>
        <taxon>Papilioninae</taxon>
        <taxon>Iphiclides</taxon>
    </lineage>
</organism>
<keyword evidence="1" id="KW-0812">Transmembrane</keyword>
<evidence type="ECO:0000313" key="3">
    <source>
        <dbReference type="Proteomes" id="UP000837857"/>
    </source>
</evidence>
<evidence type="ECO:0000313" key="2">
    <source>
        <dbReference type="EMBL" id="CAH2042995.1"/>
    </source>
</evidence>
<accession>A0ABN8I1R2</accession>
<dbReference type="EMBL" id="OW152827">
    <property type="protein sequence ID" value="CAH2042995.1"/>
    <property type="molecule type" value="Genomic_DNA"/>
</dbReference>
<keyword evidence="1" id="KW-1133">Transmembrane helix</keyword>
<keyword evidence="1" id="KW-0472">Membrane</keyword>
<protein>
    <submittedName>
        <fullName evidence="2">Uncharacterized protein</fullName>
    </submittedName>
</protein>
<proteinExistence type="predicted"/>
<feature type="non-terminal residue" evidence="2">
    <location>
        <position position="1"/>
    </location>
</feature>
<sequence>MGAEASPRPFAACLPAVPRLATVKTNWLRNPPFLIMLHQRWISLCISPCLLDFLYGLSCFMLVIGGSNCFLVLSQLVNMFKAVTSVN</sequence>
<evidence type="ECO:0000256" key="1">
    <source>
        <dbReference type="SAM" id="Phobius"/>
    </source>
</evidence>
<reference evidence="2" key="1">
    <citation type="submission" date="2022-03" db="EMBL/GenBank/DDBJ databases">
        <authorList>
            <person name="Martin H S."/>
        </authorList>
    </citation>
    <scope>NUCLEOTIDE SEQUENCE</scope>
</reference>
<feature type="transmembrane region" description="Helical" evidence="1">
    <location>
        <begin position="53"/>
        <end position="73"/>
    </location>
</feature>
<name>A0ABN8I1R2_9NEOP</name>
<keyword evidence="3" id="KW-1185">Reference proteome</keyword>